<gene>
    <name evidence="3" type="ORF">Ctob_011354</name>
</gene>
<keyword evidence="4" id="KW-1185">Reference proteome</keyword>
<feature type="region of interest" description="Disordered" evidence="1">
    <location>
        <begin position="65"/>
        <end position="294"/>
    </location>
</feature>
<reference evidence="4" key="1">
    <citation type="journal article" date="2015" name="PLoS Genet.">
        <title>Genome Sequence and Transcriptome Analyses of Chrysochromulina tobin: Metabolic Tools for Enhanced Algal Fitness in the Prominent Order Prymnesiales (Haptophyceae).</title>
        <authorList>
            <person name="Hovde B.T."/>
            <person name="Deodato C.R."/>
            <person name="Hunsperger H.M."/>
            <person name="Ryken S.A."/>
            <person name="Yost W."/>
            <person name="Jha R.K."/>
            <person name="Patterson J."/>
            <person name="Monnat R.J. Jr."/>
            <person name="Barlow S.B."/>
            <person name="Starkenburg S.R."/>
            <person name="Cattolico R.A."/>
        </authorList>
    </citation>
    <scope>NUCLEOTIDE SEQUENCE</scope>
    <source>
        <strain evidence="4">CCMP291</strain>
    </source>
</reference>
<evidence type="ECO:0000256" key="1">
    <source>
        <dbReference type="SAM" id="MobiDB-lite"/>
    </source>
</evidence>
<feature type="signal peptide" evidence="2">
    <location>
        <begin position="1"/>
        <end position="17"/>
    </location>
</feature>
<organism evidence="3 4">
    <name type="scientific">Chrysochromulina tobinii</name>
    <dbReference type="NCBI Taxonomy" id="1460289"/>
    <lineage>
        <taxon>Eukaryota</taxon>
        <taxon>Haptista</taxon>
        <taxon>Haptophyta</taxon>
        <taxon>Prymnesiophyceae</taxon>
        <taxon>Prymnesiales</taxon>
        <taxon>Chrysochromulinaceae</taxon>
        <taxon>Chrysochromulina</taxon>
    </lineage>
</organism>
<evidence type="ECO:0000256" key="2">
    <source>
        <dbReference type="SAM" id="SignalP"/>
    </source>
</evidence>
<feature type="chain" id="PRO_5005602501" evidence="2">
    <location>
        <begin position="18"/>
        <end position="1181"/>
    </location>
</feature>
<feature type="region of interest" description="Disordered" evidence="1">
    <location>
        <begin position="767"/>
        <end position="809"/>
    </location>
</feature>
<dbReference type="AlphaFoldDB" id="A0A0M0K671"/>
<feature type="compositionally biased region" description="Basic and acidic residues" evidence="1">
    <location>
        <begin position="162"/>
        <end position="195"/>
    </location>
</feature>
<dbReference type="Proteomes" id="UP000037460">
    <property type="component" value="Unassembled WGS sequence"/>
</dbReference>
<feature type="compositionally biased region" description="Basic and acidic residues" evidence="1">
    <location>
        <begin position="204"/>
        <end position="214"/>
    </location>
</feature>
<accession>A0A0M0K671</accession>
<comment type="caution">
    <text evidence="3">The sequence shown here is derived from an EMBL/GenBank/DDBJ whole genome shotgun (WGS) entry which is preliminary data.</text>
</comment>
<name>A0A0M0K671_9EUKA</name>
<feature type="compositionally biased region" description="Acidic residues" evidence="1">
    <location>
        <begin position="352"/>
        <end position="362"/>
    </location>
</feature>
<sequence length="1181" mass="123032">MLTLAVFLLGAPLKGPAIQALWAHRPHDPPVPKHVAAAQDGAPEQLSVASDVDFHAIDHIFDLHKKSERSSEAPETVSTPAPEVPETAAAPAPEPAPEAAATPAPEAPAEAPAEAPTPATVPWSWCPEAGAVPAPEASVPEAGATAPAPEDPKDPEDPEDPEAPKDPEAPEAPKDPEAPEAPKDPEAPEAPKDPEAPEDPEDPEKDKMTPEDPKAVTAPAPEAPESVLQPAPDTAPLAGGITAVAAPVPIDPNDPELVTAPGADPDEQPAPERPTDDPVWVIAAPPSDDGPQAVVIKPTQDEVPATFIAAPDAVASPAPEPSETAHDAVASPSPDAVASPSPAAESVPAEAEVPEAEQVPEDEDVPDAEEVPDAEVPFSLVAAPTVKAKPGAKVAPAPVAKAIPGGLPGRAQVLVVVSDHASGTTEFGKALAKHPCVFDLGEPFAFSDTVWSTSEVAECDSYTFPIGIFDADTRALKSNVNPQLKEKILKMGTSVSKPILVDQRVTPLTGDASPLYNGLHYNLADYFVRVRDLVCKGVAADVCLPSQCTITLNMFPAYVNANTAGKLMEDDVQSPCTIARNEKAMAAWNEALETMQTHPKVAMVEIARREVDRQFSAFKRFSPPSSKFDCSLPRPPSTFATASKLYVDGKIEIEDCWTGAEAADKCLGDALQLVGLTIEPMGGMGARVMAGPNATTAWTTLLEPMNSGTADHGFGTEEQACSTDPTAIYEVLANDVNHKPTANDPNAIVKRVLKVGVGTGAGQAAVKPEPVAKATPAPTAKPTPAPAAKPALEPVVDSTPSPATSEPIAATTPVPVVKPAPAVATAPAPVATATPAGAAGRAQVLVIVSDHGSGTTEVGEALNIHPCVFDLGEPFSAASRVWSTSKVSECENIGKPVPQSIFDADTGTLRNSSNPVLTSKILGLSNQGTVHGTKSPSQAPVGLTGDDPSLYAGLHYDVADYFVRIRDLVCKGVPADVCPPSDCTITLKMFPQFVNANTAGQLVKEKPPGKCTLALNAKEMLAWKSQLDAIVKHPKVAMMAIARKEIDRQFSAFHRFAPAGTEFDCSLQRAPSEFAVLATSVADGKIEIEDCWAGAEAADKCLGDALQLVGLTTGPMGALGSAKMSISNLESDAAHKKTAFDCSTDPRAIFKRLEDDNVEKVAEADEGGEPEKRNTFLQWLM</sequence>
<feature type="compositionally biased region" description="Low complexity" evidence="1">
    <location>
        <begin position="767"/>
        <end position="778"/>
    </location>
</feature>
<evidence type="ECO:0000313" key="3">
    <source>
        <dbReference type="EMBL" id="KOO34366.1"/>
    </source>
</evidence>
<feature type="compositionally biased region" description="Low complexity" evidence="1">
    <location>
        <begin position="79"/>
        <end position="148"/>
    </location>
</feature>
<proteinExistence type="predicted"/>
<feature type="compositionally biased region" description="Low complexity" evidence="1">
    <location>
        <begin position="327"/>
        <end position="351"/>
    </location>
</feature>
<protein>
    <submittedName>
        <fullName evidence="3">Uncharacterized protein</fullName>
    </submittedName>
</protein>
<feature type="region of interest" description="Disordered" evidence="1">
    <location>
        <begin position="313"/>
        <end position="362"/>
    </location>
</feature>
<dbReference type="EMBL" id="JWZX01001251">
    <property type="protein sequence ID" value="KOO34366.1"/>
    <property type="molecule type" value="Genomic_DNA"/>
</dbReference>
<evidence type="ECO:0000313" key="4">
    <source>
        <dbReference type="Proteomes" id="UP000037460"/>
    </source>
</evidence>
<keyword evidence="2" id="KW-0732">Signal</keyword>